<gene>
    <name evidence="2" type="ORF">MAR_000190</name>
</gene>
<feature type="compositionally biased region" description="Polar residues" evidence="1">
    <location>
        <begin position="114"/>
        <end position="127"/>
    </location>
</feature>
<feature type="compositionally biased region" description="Polar residues" evidence="1">
    <location>
        <begin position="1"/>
        <end position="12"/>
    </location>
</feature>
<organism evidence="2 3">
    <name type="scientific">Mya arenaria</name>
    <name type="common">Soft-shell clam</name>
    <dbReference type="NCBI Taxonomy" id="6604"/>
    <lineage>
        <taxon>Eukaryota</taxon>
        <taxon>Metazoa</taxon>
        <taxon>Spiralia</taxon>
        <taxon>Lophotrochozoa</taxon>
        <taxon>Mollusca</taxon>
        <taxon>Bivalvia</taxon>
        <taxon>Autobranchia</taxon>
        <taxon>Heteroconchia</taxon>
        <taxon>Euheterodonta</taxon>
        <taxon>Imparidentia</taxon>
        <taxon>Neoheterodontei</taxon>
        <taxon>Myida</taxon>
        <taxon>Myoidea</taxon>
        <taxon>Myidae</taxon>
        <taxon>Mya</taxon>
    </lineage>
</organism>
<name>A0ABY7F817_MYAAR</name>
<evidence type="ECO:0000256" key="1">
    <source>
        <dbReference type="SAM" id="MobiDB-lite"/>
    </source>
</evidence>
<evidence type="ECO:0000313" key="3">
    <source>
        <dbReference type="Proteomes" id="UP001164746"/>
    </source>
</evidence>
<protein>
    <submittedName>
        <fullName evidence="2">Uncharacterized protein</fullName>
    </submittedName>
</protein>
<dbReference type="EMBL" id="CP111022">
    <property type="protein sequence ID" value="WAR18352.1"/>
    <property type="molecule type" value="Genomic_DNA"/>
</dbReference>
<reference evidence="2" key="1">
    <citation type="submission" date="2022-11" db="EMBL/GenBank/DDBJ databases">
        <title>Centuries of genome instability and evolution in soft-shell clam transmissible cancer (bioRxiv).</title>
        <authorList>
            <person name="Hart S.F.M."/>
            <person name="Yonemitsu M.A."/>
            <person name="Giersch R.M."/>
            <person name="Beal B.F."/>
            <person name="Arriagada G."/>
            <person name="Davis B.W."/>
            <person name="Ostrander E.A."/>
            <person name="Goff S.P."/>
            <person name="Metzger M.J."/>
        </authorList>
    </citation>
    <scope>NUCLEOTIDE SEQUENCE</scope>
    <source>
        <strain evidence="2">MELC-2E11</strain>
        <tissue evidence="2">Siphon/mantle</tissue>
    </source>
</reference>
<feature type="compositionally biased region" description="Low complexity" evidence="1">
    <location>
        <begin position="56"/>
        <end position="86"/>
    </location>
</feature>
<sequence length="252" mass="25775">MVETLYQVSPVSLTPGFVGSTSTTVSPTSVPPTSAVQPALTTSVQSDAITDGPDSTTTTVGPESTTTTDGPESTTTTDGPESTTTTVGPESITTTDGPESTTTTDDLKSTTSTCGQEFTTTSGPESATITGTTGGTEPIAITSGMESTRSPGGAVSTTTTLPHVLVSFHRSTNTGSWMREYLEARGRDVDGIVLWRKSASTCLHGVRLCSADPACVAIRCNLVGGTSKGFSSVSKIGDTHRSAETGALFVFE</sequence>
<feature type="compositionally biased region" description="Low complexity" evidence="1">
    <location>
        <begin position="128"/>
        <end position="142"/>
    </location>
</feature>
<keyword evidence="3" id="KW-1185">Reference proteome</keyword>
<proteinExistence type="predicted"/>
<feature type="compositionally biased region" description="Low complexity" evidence="1">
    <location>
        <begin position="93"/>
        <end position="113"/>
    </location>
</feature>
<dbReference type="Proteomes" id="UP001164746">
    <property type="component" value="Chromosome 11"/>
</dbReference>
<feature type="region of interest" description="Disordered" evidence="1">
    <location>
        <begin position="1"/>
        <end position="157"/>
    </location>
</feature>
<feature type="compositionally biased region" description="Polar residues" evidence="1">
    <location>
        <begin position="144"/>
        <end position="157"/>
    </location>
</feature>
<evidence type="ECO:0000313" key="2">
    <source>
        <dbReference type="EMBL" id="WAR18352.1"/>
    </source>
</evidence>
<feature type="compositionally biased region" description="Polar residues" evidence="1">
    <location>
        <begin position="35"/>
        <end position="48"/>
    </location>
</feature>
<accession>A0ABY7F817</accession>
<feature type="compositionally biased region" description="Low complexity" evidence="1">
    <location>
        <begin position="20"/>
        <end position="34"/>
    </location>
</feature>